<organism evidence="2 3">
    <name type="scientific">Sulfoacidibacillus ferrooxidans</name>
    <dbReference type="NCBI Taxonomy" id="2005001"/>
    <lineage>
        <taxon>Bacteria</taxon>
        <taxon>Bacillati</taxon>
        <taxon>Bacillota</taxon>
        <taxon>Bacilli</taxon>
        <taxon>Bacillales</taxon>
        <taxon>Alicyclobacillaceae</taxon>
        <taxon>Sulfoacidibacillus</taxon>
    </lineage>
</organism>
<comment type="caution">
    <text evidence="2">The sequence shown here is derived from an EMBL/GenBank/DDBJ whole genome shotgun (WGS) entry which is preliminary data.</text>
</comment>
<dbReference type="AlphaFoldDB" id="A0A9X1V8C6"/>
<feature type="compositionally biased region" description="Polar residues" evidence="1">
    <location>
        <begin position="9"/>
        <end position="18"/>
    </location>
</feature>
<dbReference type="EMBL" id="JALBUF010000003">
    <property type="protein sequence ID" value="MCI0183105.1"/>
    <property type="molecule type" value="Genomic_DNA"/>
</dbReference>
<dbReference type="RefSeq" id="WP_241712929.1">
    <property type="nucleotide sequence ID" value="NZ_JALBUF010000003.1"/>
</dbReference>
<dbReference type="Proteomes" id="UP001139263">
    <property type="component" value="Unassembled WGS sequence"/>
</dbReference>
<feature type="region of interest" description="Disordered" evidence="1">
    <location>
        <begin position="1"/>
        <end position="21"/>
    </location>
</feature>
<proteinExistence type="predicted"/>
<protein>
    <submittedName>
        <fullName evidence="2">Uncharacterized protein</fullName>
    </submittedName>
</protein>
<evidence type="ECO:0000256" key="1">
    <source>
        <dbReference type="SAM" id="MobiDB-lite"/>
    </source>
</evidence>
<name>A0A9X1V8C6_9BACL</name>
<sequence length="61" mass="6625">MEINRDDSSQAVESTSMQPVHEDITEGIDRMADEGGGVVDQNFPIGAPILRNNLVRPCSPD</sequence>
<reference evidence="2" key="1">
    <citation type="submission" date="2022-03" db="EMBL/GenBank/DDBJ databases">
        <title>Draft Genome Sequence of Firmicute Strain S0AB, a Heterotrophic Iron/Sulfur-Oxidizing Extreme Acidophile.</title>
        <authorList>
            <person name="Vergara E."/>
            <person name="Pakostova E."/>
            <person name="Johnson D.B."/>
            <person name="Holmes D.S."/>
        </authorList>
    </citation>
    <scope>NUCLEOTIDE SEQUENCE</scope>
    <source>
        <strain evidence="2">S0AB</strain>
    </source>
</reference>
<accession>A0A9X1V8C6</accession>
<keyword evidence="3" id="KW-1185">Reference proteome</keyword>
<evidence type="ECO:0000313" key="2">
    <source>
        <dbReference type="EMBL" id="MCI0183105.1"/>
    </source>
</evidence>
<evidence type="ECO:0000313" key="3">
    <source>
        <dbReference type="Proteomes" id="UP001139263"/>
    </source>
</evidence>
<gene>
    <name evidence="2" type="ORF">MM817_01375</name>
</gene>